<dbReference type="InterPro" id="IPR021866">
    <property type="entry name" value="SpoIIAA-like"/>
</dbReference>
<protein>
    <submittedName>
        <fullName evidence="1">STAS/SEC14 domain-containing protein</fullName>
    </submittedName>
</protein>
<evidence type="ECO:0000313" key="2">
    <source>
        <dbReference type="Proteomes" id="UP001597297"/>
    </source>
</evidence>
<dbReference type="RefSeq" id="WP_377093291.1">
    <property type="nucleotide sequence ID" value="NZ_JBHSJM010000001.1"/>
</dbReference>
<dbReference type="Proteomes" id="UP001597297">
    <property type="component" value="Unassembled WGS sequence"/>
</dbReference>
<accession>A0ABW5E5Q6</accession>
<keyword evidence="2" id="KW-1185">Reference proteome</keyword>
<organism evidence="1 2">
    <name type="scientific">Rubritalea spongiae</name>
    <dbReference type="NCBI Taxonomy" id="430797"/>
    <lineage>
        <taxon>Bacteria</taxon>
        <taxon>Pseudomonadati</taxon>
        <taxon>Verrucomicrobiota</taxon>
        <taxon>Verrucomicrobiia</taxon>
        <taxon>Verrucomicrobiales</taxon>
        <taxon>Rubritaleaceae</taxon>
        <taxon>Rubritalea</taxon>
    </lineage>
</organism>
<evidence type="ECO:0000313" key="1">
    <source>
        <dbReference type="EMBL" id="MFD2277781.1"/>
    </source>
</evidence>
<dbReference type="EMBL" id="JBHUJC010000046">
    <property type="protein sequence ID" value="MFD2277781.1"/>
    <property type="molecule type" value="Genomic_DNA"/>
</dbReference>
<gene>
    <name evidence="1" type="ORF">ACFSQZ_15030</name>
</gene>
<dbReference type="SUPFAM" id="SSF52091">
    <property type="entry name" value="SpoIIaa-like"/>
    <property type="match status" value="1"/>
</dbReference>
<proteinExistence type="predicted"/>
<dbReference type="InterPro" id="IPR036513">
    <property type="entry name" value="STAS_dom_sf"/>
</dbReference>
<reference evidence="2" key="1">
    <citation type="journal article" date="2019" name="Int. J. Syst. Evol. Microbiol.">
        <title>The Global Catalogue of Microorganisms (GCM) 10K type strain sequencing project: providing services to taxonomists for standard genome sequencing and annotation.</title>
        <authorList>
            <consortium name="The Broad Institute Genomics Platform"/>
            <consortium name="The Broad Institute Genome Sequencing Center for Infectious Disease"/>
            <person name="Wu L."/>
            <person name="Ma J."/>
        </authorList>
    </citation>
    <scope>NUCLEOTIDE SEQUENCE [LARGE SCALE GENOMIC DNA]</scope>
    <source>
        <strain evidence="2">JCM 16545</strain>
    </source>
</reference>
<sequence length="118" mass="13910">MLTYKIFEDRGLVEVEPKSKLTAADFKVLTESVDDYLEKHLRLHGLIIYTQFFPGWEDWDAFMKHLCFVKNHHEEIEKVALVTDAKIGTLGESLGKHFISAEIKHFAYKDYERALMWF</sequence>
<dbReference type="Gene3D" id="3.40.50.10600">
    <property type="entry name" value="SpoIIaa-like domains"/>
    <property type="match status" value="1"/>
</dbReference>
<comment type="caution">
    <text evidence="1">The sequence shown here is derived from an EMBL/GenBank/DDBJ whole genome shotgun (WGS) entry which is preliminary data.</text>
</comment>
<name>A0ABW5E5Q6_9BACT</name>
<dbReference type="InterPro" id="IPR038396">
    <property type="entry name" value="SpoIIAA-like_sf"/>
</dbReference>
<dbReference type="Pfam" id="PF11964">
    <property type="entry name" value="SpoIIAA-like"/>
    <property type="match status" value="1"/>
</dbReference>